<sequence>MARRLRPVGLDFVETAPVRLVFAQEMSAPPERVFHALNDDVPGWAEWFDAVTHAESVDDGAGRDIRLKGGGRFRETVIAAKEAEVYAYRVDLTNAPGAHAMAEEWRLVPSGGGTRVQWTFAVDGTAPFRLVVRAARAGLGRAFRGAVVELDRRLSR</sequence>
<dbReference type="Proteomes" id="UP001490365">
    <property type="component" value="Unassembled WGS sequence"/>
</dbReference>
<dbReference type="Gene3D" id="3.30.530.20">
    <property type="match status" value="1"/>
</dbReference>
<accession>A0ABV1TD39</accession>
<dbReference type="RefSeq" id="WP_351956195.1">
    <property type="nucleotide sequence ID" value="NZ_JBEOZM010000003.1"/>
</dbReference>
<dbReference type="SUPFAM" id="SSF55961">
    <property type="entry name" value="Bet v1-like"/>
    <property type="match status" value="1"/>
</dbReference>
<evidence type="ECO:0000313" key="1">
    <source>
        <dbReference type="EMBL" id="MER6267554.1"/>
    </source>
</evidence>
<name>A0ABV1TD39_9ACTN</name>
<dbReference type="CDD" id="cd07821">
    <property type="entry name" value="PYR_PYL_RCAR_like"/>
    <property type="match status" value="1"/>
</dbReference>
<organism evidence="1 2">
    <name type="scientific">Streptomyces sp. 900105755</name>
    <dbReference type="NCBI Taxonomy" id="3154389"/>
    <lineage>
        <taxon>Bacteria</taxon>
        <taxon>Bacillati</taxon>
        <taxon>Actinomycetota</taxon>
        <taxon>Actinomycetes</taxon>
        <taxon>Kitasatosporales</taxon>
        <taxon>Streptomycetaceae</taxon>
        <taxon>Streptomyces</taxon>
    </lineage>
</organism>
<dbReference type="InterPro" id="IPR019587">
    <property type="entry name" value="Polyketide_cyclase/dehydratase"/>
</dbReference>
<dbReference type="InterPro" id="IPR023393">
    <property type="entry name" value="START-like_dom_sf"/>
</dbReference>
<protein>
    <submittedName>
        <fullName evidence="1">SRPBCC family protein</fullName>
    </submittedName>
</protein>
<comment type="caution">
    <text evidence="1">The sequence shown here is derived from an EMBL/GenBank/DDBJ whole genome shotgun (WGS) entry which is preliminary data.</text>
</comment>
<gene>
    <name evidence="1" type="ORF">ABT211_09675</name>
</gene>
<dbReference type="EMBL" id="JBEOZM010000003">
    <property type="protein sequence ID" value="MER6267554.1"/>
    <property type="molecule type" value="Genomic_DNA"/>
</dbReference>
<evidence type="ECO:0000313" key="2">
    <source>
        <dbReference type="Proteomes" id="UP001490365"/>
    </source>
</evidence>
<keyword evidence="2" id="KW-1185">Reference proteome</keyword>
<dbReference type="Pfam" id="PF10604">
    <property type="entry name" value="Polyketide_cyc2"/>
    <property type="match status" value="1"/>
</dbReference>
<reference evidence="1 2" key="1">
    <citation type="submission" date="2024-06" db="EMBL/GenBank/DDBJ databases">
        <title>The Natural Products Discovery Center: Release of the First 8490 Sequenced Strains for Exploring Actinobacteria Biosynthetic Diversity.</title>
        <authorList>
            <person name="Kalkreuter E."/>
            <person name="Kautsar S.A."/>
            <person name="Yang D."/>
            <person name="Bader C.D."/>
            <person name="Teijaro C.N."/>
            <person name="Fluegel L."/>
            <person name="Davis C.M."/>
            <person name="Simpson J.R."/>
            <person name="Lauterbach L."/>
            <person name="Steele A.D."/>
            <person name="Gui C."/>
            <person name="Meng S."/>
            <person name="Li G."/>
            <person name="Viehrig K."/>
            <person name="Ye F."/>
            <person name="Su P."/>
            <person name="Kiefer A.F."/>
            <person name="Nichols A."/>
            <person name="Cepeda A.J."/>
            <person name="Yan W."/>
            <person name="Fan B."/>
            <person name="Jiang Y."/>
            <person name="Adhikari A."/>
            <person name="Zheng C.-J."/>
            <person name="Schuster L."/>
            <person name="Cowan T.M."/>
            <person name="Smanski M.J."/>
            <person name="Chevrette M.G."/>
            <person name="De Carvalho L.P.S."/>
            <person name="Shen B."/>
        </authorList>
    </citation>
    <scope>NUCLEOTIDE SEQUENCE [LARGE SCALE GENOMIC DNA]</scope>
    <source>
        <strain evidence="1 2">NPDC001694</strain>
    </source>
</reference>
<proteinExistence type="predicted"/>